<feature type="transmembrane region" description="Helical" evidence="1">
    <location>
        <begin position="89"/>
        <end position="111"/>
    </location>
</feature>
<evidence type="ECO:0000259" key="4">
    <source>
        <dbReference type="PROSITE" id="PS50887"/>
    </source>
</evidence>
<keyword evidence="1" id="KW-0472">Membrane</keyword>
<dbReference type="CDD" id="cd01949">
    <property type="entry name" value="GGDEF"/>
    <property type="match status" value="1"/>
</dbReference>
<dbReference type="InterPro" id="IPR035965">
    <property type="entry name" value="PAS-like_dom_sf"/>
</dbReference>
<dbReference type="InterPro" id="IPR029787">
    <property type="entry name" value="Nucleotide_cyclase"/>
</dbReference>
<dbReference type="Pfam" id="PF00990">
    <property type="entry name" value="GGDEF"/>
    <property type="match status" value="1"/>
</dbReference>
<dbReference type="CDD" id="cd01948">
    <property type="entry name" value="EAL"/>
    <property type="match status" value="1"/>
</dbReference>
<feature type="transmembrane region" description="Helical" evidence="1">
    <location>
        <begin position="117"/>
        <end position="135"/>
    </location>
</feature>
<feature type="domain" description="EAL" evidence="3">
    <location>
        <begin position="503"/>
        <end position="754"/>
    </location>
</feature>
<dbReference type="InterPro" id="IPR035919">
    <property type="entry name" value="EAL_sf"/>
</dbReference>
<reference evidence="6" key="1">
    <citation type="submission" date="2018-08" db="EMBL/GenBank/DDBJ databases">
        <authorList>
            <person name="Im W.T."/>
        </authorList>
    </citation>
    <scope>NUCLEOTIDE SEQUENCE [LARGE SCALE GENOMIC DNA]</scope>
    <source>
        <strain evidence="6">LA-28</strain>
    </source>
</reference>
<dbReference type="InterPro" id="IPR043128">
    <property type="entry name" value="Rev_trsase/Diguanyl_cyclase"/>
</dbReference>
<feature type="domain" description="GGDEF" evidence="4">
    <location>
        <begin position="362"/>
        <end position="494"/>
    </location>
</feature>
<evidence type="ECO:0000313" key="5">
    <source>
        <dbReference type="EMBL" id="RFC66930.1"/>
    </source>
</evidence>
<keyword evidence="1" id="KW-0812">Transmembrane</keyword>
<dbReference type="Gene3D" id="3.20.20.450">
    <property type="entry name" value="EAL domain"/>
    <property type="match status" value="1"/>
</dbReference>
<keyword evidence="6" id="KW-1185">Reference proteome</keyword>
<dbReference type="InterPro" id="IPR000160">
    <property type="entry name" value="GGDEF_dom"/>
</dbReference>
<name>A0A371XCI1_9HYPH</name>
<dbReference type="SUPFAM" id="SSF55785">
    <property type="entry name" value="PYP-like sensor domain (PAS domain)"/>
    <property type="match status" value="1"/>
</dbReference>
<dbReference type="RefSeq" id="WP_116624512.1">
    <property type="nucleotide sequence ID" value="NZ_QURN01000010.1"/>
</dbReference>
<feature type="transmembrane region" description="Helical" evidence="1">
    <location>
        <begin position="50"/>
        <end position="68"/>
    </location>
</feature>
<sequence length="771" mass="84113">MVEAKSDKISDDIYLPFVETLFRDGFTLAIGIFAQSALITLVWLNTGNSAYLTVLTCLLAVGAIRLVNMRHINAKLPATTRAEAQKRENYYILFGAMHGATLGCFSLVAIYSGEDSFSETAAVCIALATATGIAGRNYGSPRMVNILVIALTLPMAMGFILRGDFFHVALGLLSIPFLLAIQRYATTVREVLFAAISAQNRANGLAERFNRALNTMSHGLIMLSKEGRVVVANGQAAKMLGMPSADAMLGRTSGSLLRRITAAGLIGRAESDFISAQLGKNLREGIDRKITIGLNDGRFFETSAREGRYELGVITFEDVTQRVQAEEKIRAMARFDDLTALPNRNYFQELIGQRLADGNPQRLCGLMVIDLDDFKSVNDKFGHPVGDGLLYEVGRRIGRISGDVVCCRFGGDEFMIFYNNVRSTDQLSSIAESTFAAIEGPTFVAGNEFRIRLSIGIACEPANNFNIETMIVKADLALHVAKKNGKARWQLFEPRIDEAFRTRQRLIEDLRAAVEKGGLNVVYQPIISSKTMRVVSCEALCRWNHPELGVISPAIFIPLAEEIGIISGISRYVLKAATLECAKWPERIGVSVNLSAKDFHDDSVVGTVREALANSGLDPARLVVEVTETALLNNKLETAAKLAMIRAEGVRIALDDFGTGYSALSYLHRLPIDKIKIDRSFVSDIATNKHSLKLIAGIVGLCHSLGKSVTVEGIETFDQLSALLPEARPETLQGFLFGSALTANGIKTMSTAVWQFGAPPKPRSSQISKNR</sequence>
<dbReference type="NCBIfam" id="TIGR00254">
    <property type="entry name" value="GGDEF"/>
    <property type="match status" value="1"/>
</dbReference>
<dbReference type="Pfam" id="PF12860">
    <property type="entry name" value="PAS_7"/>
    <property type="match status" value="1"/>
</dbReference>
<keyword evidence="1" id="KW-1133">Transmembrane helix</keyword>
<evidence type="ECO:0000259" key="3">
    <source>
        <dbReference type="PROSITE" id="PS50883"/>
    </source>
</evidence>
<dbReference type="InterPro" id="IPR052155">
    <property type="entry name" value="Biofilm_reg_signaling"/>
</dbReference>
<dbReference type="PROSITE" id="PS50112">
    <property type="entry name" value="PAS"/>
    <property type="match status" value="1"/>
</dbReference>
<feature type="transmembrane region" description="Helical" evidence="1">
    <location>
        <begin position="142"/>
        <end position="160"/>
    </location>
</feature>
<evidence type="ECO:0000313" key="6">
    <source>
        <dbReference type="Proteomes" id="UP000262379"/>
    </source>
</evidence>
<dbReference type="PROSITE" id="PS50883">
    <property type="entry name" value="EAL"/>
    <property type="match status" value="1"/>
</dbReference>
<comment type="caution">
    <text evidence="5">The sequence shown here is derived from an EMBL/GenBank/DDBJ whole genome shotgun (WGS) entry which is preliminary data.</text>
</comment>
<protein>
    <submittedName>
        <fullName evidence="5">EAL domain-containing protein</fullName>
    </submittedName>
</protein>
<dbReference type="PROSITE" id="PS50887">
    <property type="entry name" value="GGDEF"/>
    <property type="match status" value="1"/>
</dbReference>
<evidence type="ECO:0000256" key="1">
    <source>
        <dbReference type="SAM" id="Phobius"/>
    </source>
</evidence>
<proteinExistence type="predicted"/>
<dbReference type="InterPro" id="IPR001633">
    <property type="entry name" value="EAL_dom"/>
</dbReference>
<feature type="domain" description="PAS" evidence="2">
    <location>
        <begin position="205"/>
        <end position="248"/>
    </location>
</feature>
<dbReference type="SUPFAM" id="SSF55073">
    <property type="entry name" value="Nucleotide cyclase"/>
    <property type="match status" value="1"/>
</dbReference>
<gene>
    <name evidence="5" type="ORF">DY251_13880</name>
</gene>
<feature type="transmembrane region" description="Helical" evidence="1">
    <location>
        <begin position="21"/>
        <end position="44"/>
    </location>
</feature>
<evidence type="ECO:0000259" key="2">
    <source>
        <dbReference type="PROSITE" id="PS50112"/>
    </source>
</evidence>
<dbReference type="AlphaFoldDB" id="A0A371XCI1"/>
<dbReference type="Gene3D" id="3.30.450.20">
    <property type="entry name" value="PAS domain"/>
    <property type="match status" value="1"/>
</dbReference>
<dbReference type="SUPFAM" id="SSF141868">
    <property type="entry name" value="EAL domain-like"/>
    <property type="match status" value="1"/>
</dbReference>
<dbReference type="Gene3D" id="3.30.70.270">
    <property type="match status" value="1"/>
</dbReference>
<dbReference type="EMBL" id="QURN01000010">
    <property type="protein sequence ID" value="RFC66930.1"/>
    <property type="molecule type" value="Genomic_DNA"/>
</dbReference>
<dbReference type="Proteomes" id="UP000262379">
    <property type="component" value="Unassembled WGS sequence"/>
</dbReference>
<dbReference type="PANTHER" id="PTHR44757:SF2">
    <property type="entry name" value="BIOFILM ARCHITECTURE MAINTENANCE PROTEIN MBAA"/>
    <property type="match status" value="1"/>
</dbReference>
<dbReference type="SMART" id="SM00267">
    <property type="entry name" value="GGDEF"/>
    <property type="match status" value="1"/>
</dbReference>
<organism evidence="5 6">
    <name type="scientific">Mesorhizobium denitrificans</name>
    <dbReference type="NCBI Taxonomy" id="2294114"/>
    <lineage>
        <taxon>Bacteria</taxon>
        <taxon>Pseudomonadati</taxon>
        <taxon>Pseudomonadota</taxon>
        <taxon>Alphaproteobacteria</taxon>
        <taxon>Hyphomicrobiales</taxon>
        <taxon>Phyllobacteriaceae</taxon>
        <taxon>Mesorhizobium</taxon>
    </lineage>
</organism>
<dbReference type="InterPro" id="IPR000014">
    <property type="entry name" value="PAS"/>
</dbReference>
<dbReference type="Pfam" id="PF00563">
    <property type="entry name" value="EAL"/>
    <property type="match status" value="1"/>
</dbReference>
<dbReference type="PANTHER" id="PTHR44757">
    <property type="entry name" value="DIGUANYLATE CYCLASE DGCP"/>
    <property type="match status" value="1"/>
</dbReference>
<dbReference type="SMART" id="SM00052">
    <property type="entry name" value="EAL"/>
    <property type="match status" value="1"/>
</dbReference>
<accession>A0A371XCI1</accession>